<keyword evidence="4 9" id="KW-1133">Transmembrane helix</keyword>
<dbReference type="InterPro" id="IPR022535">
    <property type="entry name" value="Golgi_pH-regulator_cons_dom"/>
</dbReference>
<organism evidence="12 13">
    <name type="scientific">Plakobranchus ocellatus</name>
    <dbReference type="NCBI Taxonomy" id="259542"/>
    <lineage>
        <taxon>Eukaryota</taxon>
        <taxon>Metazoa</taxon>
        <taxon>Spiralia</taxon>
        <taxon>Lophotrochozoa</taxon>
        <taxon>Mollusca</taxon>
        <taxon>Gastropoda</taxon>
        <taxon>Heterobranchia</taxon>
        <taxon>Euthyneura</taxon>
        <taxon>Panpulmonata</taxon>
        <taxon>Sacoglossa</taxon>
        <taxon>Placobranchoidea</taxon>
        <taxon>Plakobranchidae</taxon>
        <taxon>Plakobranchus</taxon>
    </lineage>
</organism>
<dbReference type="PANTHER" id="PTHR15948:SF0">
    <property type="entry name" value="GOLGI PH REGULATOR A-RELATED"/>
    <property type="match status" value="1"/>
</dbReference>
<comment type="catalytic activity">
    <reaction evidence="6">
        <text>iodide(out) = iodide(in)</text>
        <dbReference type="Rhea" id="RHEA:66324"/>
        <dbReference type="ChEBI" id="CHEBI:16382"/>
    </reaction>
</comment>
<feature type="transmembrane region" description="Helical" evidence="9">
    <location>
        <begin position="395"/>
        <end position="415"/>
    </location>
</feature>
<name>A0AAV3Z6Y5_9GAST</name>
<comment type="caution">
    <text evidence="12">The sequence shown here is derived from an EMBL/GenBank/DDBJ whole genome shotgun (WGS) entry which is preliminary data.</text>
</comment>
<dbReference type="Pfam" id="PF12537">
    <property type="entry name" value="GPHR_N"/>
    <property type="match status" value="1"/>
</dbReference>
<feature type="transmembrane region" description="Helical" evidence="9">
    <location>
        <begin position="38"/>
        <end position="59"/>
    </location>
</feature>
<feature type="transmembrane region" description="Helical" evidence="9">
    <location>
        <begin position="150"/>
        <end position="172"/>
    </location>
</feature>
<feature type="domain" description="Abscisic acid G-protein coupled receptor-like" evidence="10">
    <location>
        <begin position="294"/>
        <end position="463"/>
    </location>
</feature>
<keyword evidence="13" id="KW-1185">Reference proteome</keyword>
<keyword evidence="5 9" id="KW-0472">Membrane</keyword>
<evidence type="ECO:0000256" key="4">
    <source>
        <dbReference type="ARBA" id="ARBA00022989"/>
    </source>
</evidence>
<feature type="transmembrane region" description="Helical" evidence="9">
    <location>
        <begin position="111"/>
        <end position="130"/>
    </location>
</feature>
<feature type="transmembrane region" description="Helical" evidence="9">
    <location>
        <begin position="442"/>
        <end position="462"/>
    </location>
</feature>
<dbReference type="Pfam" id="PF12430">
    <property type="entry name" value="ABA_GPCR"/>
    <property type="match status" value="1"/>
</dbReference>
<dbReference type="InterPro" id="IPR015672">
    <property type="entry name" value="GPHR/GTG"/>
</dbReference>
<evidence type="ECO:0000256" key="3">
    <source>
        <dbReference type="ARBA" id="ARBA00022692"/>
    </source>
</evidence>
<reference evidence="12 13" key="1">
    <citation type="journal article" date="2021" name="Elife">
        <title>Chloroplast acquisition without the gene transfer in kleptoplastic sea slugs, Plakobranchus ocellatus.</title>
        <authorList>
            <person name="Maeda T."/>
            <person name="Takahashi S."/>
            <person name="Yoshida T."/>
            <person name="Shimamura S."/>
            <person name="Takaki Y."/>
            <person name="Nagai Y."/>
            <person name="Toyoda A."/>
            <person name="Suzuki Y."/>
            <person name="Arimoto A."/>
            <person name="Ishii H."/>
            <person name="Satoh N."/>
            <person name="Nishiyama T."/>
            <person name="Hasebe M."/>
            <person name="Maruyama T."/>
            <person name="Minagawa J."/>
            <person name="Obokata J."/>
            <person name="Shigenobu S."/>
        </authorList>
    </citation>
    <scope>NUCLEOTIDE SEQUENCE [LARGE SCALE GENOMIC DNA]</scope>
</reference>
<dbReference type="GO" id="GO:0032580">
    <property type="term" value="C:Golgi cisterna membrane"/>
    <property type="evidence" value="ECO:0007669"/>
    <property type="project" value="TreeGrafter"/>
</dbReference>
<protein>
    <submittedName>
        <fullName evidence="12">G protein-coupled receptor 89b</fullName>
    </submittedName>
</protein>
<comment type="catalytic activity">
    <reaction evidence="8">
        <text>fluoride(in) = fluoride(out)</text>
        <dbReference type="Rhea" id="RHEA:76159"/>
        <dbReference type="ChEBI" id="CHEBI:17051"/>
    </reaction>
</comment>
<evidence type="ECO:0000256" key="6">
    <source>
        <dbReference type="ARBA" id="ARBA00024145"/>
    </source>
</evidence>
<feature type="transmembrane region" description="Helical" evidence="9">
    <location>
        <begin position="360"/>
        <end position="383"/>
    </location>
</feature>
<feature type="transmembrane region" description="Helical" evidence="9">
    <location>
        <begin position="305"/>
        <end position="327"/>
    </location>
</feature>
<feature type="domain" description="Golgi pH regulator conserved" evidence="11">
    <location>
        <begin position="143"/>
        <end position="210"/>
    </location>
</feature>
<dbReference type="Proteomes" id="UP000735302">
    <property type="component" value="Unassembled WGS sequence"/>
</dbReference>
<evidence type="ECO:0000256" key="2">
    <source>
        <dbReference type="ARBA" id="ARBA00009478"/>
    </source>
</evidence>
<proteinExistence type="inferred from homology"/>
<evidence type="ECO:0000256" key="8">
    <source>
        <dbReference type="ARBA" id="ARBA00044702"/>
    </source>
</evidence>
<dbReference type="InterPro" id="IPR025969">
    <property type="entry name" value="ABA_GPCR_dom"/>
</dbReference>
<evidence type="ECO:0000256" key="9">
    <source>
        <dbReference type="SAM" id="Phobius"/>
    </source>
</evidence>
<feature type="transmembrane region" description="Helical" evidence="9">
    <location>
        <begin position="79"/>
        <end position="99"/>
    </location>
</feature>
<evidence type="ECO:0000256" key="5">
    <source>
        <dbReference type="ARBA" id="ARBA00023136"/>
    </source>
</evidence>
<dbReference type="AlphaFoldDB" id="A0AAV3Z6Y5"/>
<evidence type="ECO:0000256" key="7">
    <source>
        <dbReference type="ARBA" id="ARBA00035085"/>
    </source>
</evidence>
<comment type="catalytic activity">
    <reaction evidence="7">
        <text>bromide(in) = bromide(out)</text>
        <dbReference type="Rhea" id="RHEA:75383"/>
        <dbReference type="ChEBI" id="CHEBI:15858"/>
    </reaction>
</comment>
<evidence type="ECO:0000259" key="10">
    <source>
        <dbReference type="Pfam" id="PF12430"/>
    </source>
</evidence>
<accession>A0AAV3Z6Y5</accession>
<dbReference type="GO" id="GO:0051452">
    <property type="term" value="P:intracellular pH reduction"/>
    <property type="evidence" value="ECO:0007669"/>
    <property type="project" value="TreeGrafter"/>
</dbReference>
<keyword evidence="12" id="KW-0675">Receptor</keyword>
<evidence type="ECO:0000313" key="12">
    <source>
        <dbReference type="EMBL" id="GFN91264.1"/>
    </source>
</evidence>
<dbReference type="PANTHER" id="PTHR15948">
    <property type="entry name" value="G-PROTEIN COUPLED RECEPTOR 89-RELATED"/>
    <property type="match status" value="1"/>
</dbReference>
<comment type="similarity">
    <text evidence="2">Belongs to the Golgi pH regulator (TC 1.A.38) family.</text>
</comment>
<dbReference type="EMBL" id="BLXT01002115">
    <property type="protein sequence ID" value="GFN91264.1"/>
    <property type="molecule type" value="Genomic_DNA"/>
</dbReference>
<feature type="transmembrane region" description="Helical" evidence="9">
    <location>
        <begin position="6"/>
        <end position="26"/>
    </location>
</feature>
<gene>
    <name evidence="12" type="ORF">PoB_001777000</name>
</gene>
<keyword evidence="3 9" id="KW-0812">Transmembrane</keyword>
<evidence type="ECO:0000313" key="13">
    <source>
        <dbReference type="Proteomes" id="UP000735302"/>
    </source>
</evidence>
<evidence type="ECO:0000259" key="11">
    <source>
        <dbReference type="Pfam" id="PF12537"/>
    </source>
</evidence>
<comment type="subcellular location">
    <subcellularLocation>
        <location evidence="1">Membrane</location>
        <topology evidence="1">Multi-pass membrane protein</topology>
    </subcellularLocation>
</comment>
<sequence length="472" mass="54397">MSFLCDSLLMLISLVAFFGFGWVFFLKQLYKDYEVHHSVVLLIFSVTFALSCVMFELIIFEIINVMDSSSRFFHWKLGLYAILFVLIAVLPFYIAYYLVQNIPIVPQKRHVRILVATVAWFTTLYLFWRVGDPFPILSPKHGIFSIEQCIGRVGVIGVTLMAILSGFGAVNCPYTYMSYFIRNVTDSDIQKIEKRLLQTIDRIIAKKKKIAVAKRESLRQAQRSTPSTGIWGLLKSAATSVTTSTENILAEIVLWDLICYESLTPQETKHAEELSRQLFLEAADLHDAKDRIEYSKTLKGQYFNVLGHFFSVYCVVKILLATFNIIFDRVGKIDPVTRWIDIAVKYFGFQFDIKFWSQQISFFLVGVIIVTSIRGFLITLTRFFYAIASSKSSNVIVLCLAQIMGMYFVSCVLLMRMNMPQEYRMIITEVLGDLQFNFYHRWFDVIFLVSALSSIVFLNIAHKQSPEKSLHR</sequence>
<dbReference type="GO" id="GO:0008308">
    <property type="term" value="F:voltage-gated monoatomic anion channel activity"/>
    <property type="evidence" value="ECO:0007669"/>
    <property type="project" value="TreeGrafter"/>
</dbReference>
<evidence type="ECO:0000256" key="1">
    <source>
        <dbReference type="ARBA" id="ARBA00004141"/>
    </source>
</evidence>